<dbReference type="Proteomes" id="UP001501532">
    <property type="component" value="Unassembled WGS sequence"/>
</dbReference>
<gene>
    <name evidence="4" type="ORF">GCM10010448_37260</name>
</gene>
<evidence type="ECO:0000256" key="1">
    <source>
        <dbReference type="ARBA" id="ARBA00022603"/>
    </source>
</evidence>
<dbReference type="EMBL" id="BAAAUF010000031">
    <property type="protein sequence ID" value="GAA3050756.1"/>
    <property type="molecule type" value="Genomic_DNA"/>
</dbReference>
<sequence>MEQQTYKYEVTRAFDKSAASYDRLGVTFFGPMGRRLVERLAPLPGERALDIGCGLGACLFPAAEAVGADGRVMGIDIAPGMIERARAEAVRRRLAHVDLRVMDAEEPGLDPGTFDVAMGSYSLIFLPNARAALQRYARILSDGGRIGFTSPVFRQDTFPFLPPVFTELIPRSLLSSLPSEWRPDALRRRFNSWLEHEDDVRRTMEEAGFTDVRVEDEPVDLVAPSGEVWVDWSHTHGMRLLWEHLSADEAQRLRRHLTTELDAMREGDGPLTIETPVRFVLAAKAATKAPRPGSSEARSVGDRSLHILGRRAS</sequence>
<evidence type="ECO:0000313" key="4">
    <source>
        <dbReference type="EMBL" id="GAA3050756.1"/>
    </source>
</evidence>
<proteinExistence type="predicted"/>
<reference evidence="5" key="1">
    <citation type="journal article" date="2019" name="Int. J. Syst. Evol. Microbiol.">
        <title>The Global Catalogue of Microorganisms (GCM) 10K type strain sequencing project: providing services to taxonomists for standard genome sequencing and annotation.</title>
        <authorList>
            <consortium name="The Broad Institute Genomics Platform"/>
            <consortium name="The Broad Institute Genome Sequencing Center for Infectious Disease"/>
            <person name="Wu L."/>
            <person name="Ma J."/>
        </authorList>
    </citation>
    <scope>NUCLEOTIDE SEQUENCE [LARGE SCALE GENOMIC DNA]</scope>
    <source>
        <strain evidence="5">JCM 9091</strain>
    </source>
</reference>
<evidence type="ECO:0000259" key="3">
    <source>
        <dbReference type="Pfam" id="PF13649"/>
    </source>
</evidence>
<dbReference type="PANTHER" id="PTHR43861:SF1">
    <property type="entry name" value="TRANS-ACONITATE 2-METHYLTRANSFERASE"/>
    <property type="match status" value="1"/>
</dbReference>
<evidence type="ECO:0000256" key="2">
    <source>
        <dbReference type="ARBA" id="ARBA00022679"/>
    </source>
</evidence>
<keyword evidence="1" id="KW-0489">Methyltransferase</keyword>
<organism evidence="4 5">
    <name type="scientific">Streptomyces glomeratus</name>
    <dbReference type="NCBI Taxonomy" id="284452"/>
    <lineage>
        <taxon>Bacteria</taxon>
        <taxon>Bacillati</taxon>
        <taxon>Actinomycetota</taxon>
        <taxon>Actinomycetes</taxon>
        <taxon>Kitasatosporales</taxon>
        <taxon>Streptomycetaceae</taxon>
        <taxon>Streptomyces</taxon>
    </lineage>
</organism>
<dbReference type="RefSeq" id="WP_234519865.1">
    <property type="nucleotide sequence ID" value="NZ_BAAAUF010000031.1"/>
</dbReference>
<dbReference type="SUPFAM" id="SSF53335">
    <property type="entry name" value="S-adenosyl-L-methionine-dependent methyltransferases"/>
    <property type="match status" value="1"/>
</dbReference>
<dbReference type="Pfam" id="PF13649">
    <property type="entry name" value="Methyltransf_25"/>
    <property type="match status" value="1"/>
</dbReference>
<evidence type="ECO:0000313" key="5">
    <source>
        <dbReference type="Proteomes" id="UP001501532"/>
    </source>
</evidence>
<keyword evidence="2" id="KW-0808">Transferase</keyword>
<accession>A0ABP6LNK3</accession>
<protein>
    <recommendedName>
        <fullName evidence="3">Methyltransferase domain-containing protein</fullName>
    </recommendedName>
</protein>
<dbReference type="InterPro" id="IPR041698">
    <property type="entry name" value="Methyltransf_25"/>
</dbReference>
<dbReference type="Gene3D" id="3.40.50.150">
    <property type="entry name" value="Vaccinia Virus protein VP39"/>
    <property type="match status" value="1"/>
</dbReference>
<keyword evidence="5" id="KW-1185">Reference proteome</keyword>
<feature type="domain" description="Methyltransferase" evidence="3">
    <location>
        <begin position="49"/>
        <end position="144"/>
    </location>
</feature>
<dbReference type="InterPro" id="IPR029063">
    <property type="entry name" value="SAM-dependent_MTases_sf"/>
</dbReference>
<name>A0ABP6LNK3_9ACTN</name>
<dbReference type="CDD" id="cd02440">
    <property type="entry name" value="AdoMet_MTases"/>
    <property type="match status" value="1"/>
</dbReference>
<dbReference type="PANTHER" id="PTHR43861">
    <property type="entry name" value="TRANS-ACONITATE 2-METHYLTRANSFERASE-RELATED"/>
    <property type="match status" value="1"/>
</dbReference>
<comment type="caution">
    <text evidence="4">The sequence shown here is derived from an EMBL/GenBank/DDBJ whole genome shotgun (WGS) entry which is preliminary data.</text>
</comment>